<dbReference type="AlphaFoldDB" id="A0A409XUS2"/>
<dbReference type="Proteomes" id="UP000283269">
    <property type="component" value="Unassembled WGS sequence"/>
</dbReference>
<evidence type="ECO:0000313" key="3">
    <source>
        <dbReference type="EMBL" id="PPQ94478.1"/>
    </source>
</evidence>
<dbReference type="GO" id="GO:0005525">
    <property type="term" value="F:GTP binding"/>
    <property type="evidence" value="ECO:0007669"/>
    <property type="project" value="InterPro"/>
</dbReference>
<gene>
    <name evidence="3" type="ORF">CVT25_001111</name>
</gene>
<name>A0A409XUS2_PSICY</name>
<evidence type="ECO:0000313" key="4">
    <source>
        <dbReference type="Proteomes" id="UP000283269"/>
    </source>
</evidence>
<evidence type="ECO:0000256" key="1">
    <source>
        <dbReference type="SAM" id="Coils"/>
    </source>
</evidence>
<accession>A0A409XUS2</accession>
<feature type="domain" description="G" evidence="2">
    <location>
        <begin position="19"/>
        <end position="78"/>
    </location>
</feature>
<feature type="coiled-coil region" evidence="1">
    <location>
        <begin position="225"/>
        <end position="325"/>
    </location>
</feature>
<protein>
    <recommendedName>
        <fullName evidence="2">G domain-containing protein</fullName>
    </recommendedName>
</protein>
<dbReference type="InParanoid" id="A0A409XUS2"/>
<keyword evidence="1" id="KW-0175">Coiled coil</keyword>
<evidence type="ECO:0000259" key="2">
    <source>
        <dbReference type="Pfam" id="PF01926"/>
    </source>
</evidence>
<organism evidence="3 4">
    <name type="scientific">Psilocybe cyanescens</name>
    <dbReference type="NCBI Taxonomy" id="93625"/>
    <lineage>
        <taxon>Eukaryota</taxon>
        <taxon>Fungi</taxon>
        <taxon>Dikarya</taxon>
        <taxon>Basidiomycota</taxon>
        <taxon>Agaricomycotina</taxon>
        <taxon>Agaricomycetes</taxon>
        <taxon>Agaricomycetidae</taxon>
        <taxon>Agaricales</taxon>
        <taxon>Agaricineae</taxon>
        <taxon>Strophariaceae</taxon>
        <taxon>Psilocybe</taxon>
    </lineage>
</organism>
<dbReference type="SUPFAM" id="SSF52540">
    <property type="entry name" value="P-loop containing nucleoside triphosphate hydrolases"/>
    <property type="match status" value="1"/>
</dbReference>
<dbReference type="OrthoDB" id="8954335at2759"/>
<dbReference type="InterPro" id="IPR027417">
    <property type="entry name" value="P-loop_NTPase"/>
</dbReference>
<reference evidence="3 4" key="1">
    <citation type="journal article" date="2018" name="Evol. Lett.">
        <title>Horizontal gene cluster transfer increased hallucinogenic mushroom diversity.</title>
        <authorList>
            <person name="Reynolds H.T."/>
            <person name="Vijayakumar V."/>
            <person name="Gluck-Thaler E."/>
            <person name="Korotkin H.B."/>
            <person name="Matheny P.B."/>
            <person name="Slot J.C."/>
        </authorList>
    </citation>
    <scope>NUCLEOTIDE SEQUENCE [LARGE SCALE GENOMIC DNA]</scope>
    <source>
        <strain evidence="3 4">2631</strain>
    </source>
</reference>
<sequence length="372" mass="42135">MHTYDNAEVTIASDWNDSVMGATGSGKTTFINIASGSNLAVGGGLQSCTSEVQIAQSFELDGRSVTLIDTPGFDDTTRSDAEILRMIAVFLATAYENGKRLAGVIYIHRISDFRMTGISSRNFKMFRELCGESTLRNVVILTNMWGEVSRDVGKAREKELANQDMFFKPVLQKGALLLRHENTHETAHNVLRRIIENHPVSLQIQRELIDEGKHISQTAAGAELNRELMEQAQKHQQELTSLQEEVKEAIRAKDEERRQELKVETKKLQTVLDRVQNESVKLASEYNEEKSRMAQQIQEISESSRRVAERAAAEYNQRLSEVQDQITRTSSIAMQQTVELQRHIDGLQKDIRRTGEGFFGRVGRGFDRAFRF</sequence>
<comment type="caution">
    <text evidence="3">The sequence shown here is derived from an EMBL/GenBank/DDBJ whole genome shotgun (WGS) entry which is preliminary data.</text>
</comment>
<keyword evidence="4" id="KW-1185">Reference proteome</keyword>
<dbReference type="InterPro" id="IPR006073">
    <property type="entry name" value="GTP-bd"/>
</dbReference>
<dbReference type="Gene3D" id="3.40.50.300">
    <property type="entry name" value="P-loop containing nucleotide triphosphate hydrolases"/>
    <property type="match status" value="1"/>
</dbReference>
<dbReference type="Pfam" id="PF01926">
    <property type="entry name" value="MMR_HSR1"/>
    <property type="match status" value="1"/>
</dbReference>
<proteinExistence type="predicted"/>
<dbReference type="EMBL" id="NHYD01000331">
    <property type="protein sequence ID" value="PPQ94478.1"/>
    <property type="molecule type" value="Genomic_DNA"/>
</dbReference>
<dbReference type="STRING" id="93625.A0A409XUS2"/>